<keyword evidence="9" id="KW-1185">Reference proteome</keyword>
<dbReference type="InterPro" id="IPR035906">
    <property type="entry name" value="MetI-like_sf"/>
</dbReference>
<feature type="transmembrane region" description="Helical" evidence="7">
    <location>
        <begin position="49"/>
        <end position="69"/>
    </location>
</feature>
<gene>
    <name evidence="8" type="ORF">MB901379_00062</name>
</gene>
<keyword evidence="3" id="KW-0813">Transport</keyword>
<keyword evidence="4 7" id="KW-1133">Transmembrane helix</keyword>
<dbReference type="GO" id="GO:0006865">
    <property type="term" value="P:amino acid transport"/>
    <property type="evidence" value="ECO:0007669"/>
    <property type="project" value="UniProtKB-KW"/>
</dbReference>
<evidence type="ECO:0000256" key="7">
    <source>
        <dbReference type="SAM" id="Phobius"/>
    </source>
</evidence>
<dbReference type="GO" id="GO:0005886">
    <property type="term" value="C:plasma membrane"/>
    <property type="evidence" value="ECO:0007669"/>
    <property type="project" value="TreeGrafter"/>
</dbReference>
<dbReference type="Proteomes" id="UP000269998">
    <property type="component" value="Chromosome"/>
</dbReference>
<dbReference type="AlphaFoldDB" id="A0A447G7S2"/>
<dbReference type="Gene3D" id="1.10.3720.10">
    <property type="entry name" value="MetI-like"/>
    <property type="match status" value="1"/>
</dbReference>
<name>A0A447G7S2_9MYCO</name>
<organism evidence="8 9">
    <name type="scientific">Mycobacterium basiliense</name>
    <dbReference type="NCBI Taxonomy" id="2094119"/>
    <lineage>
        <taxon>Bacteria</taxon>
        <taxon>Bacillati</taxon>
        <taxon>Actinomycetota</taxon>
        <taxon>Actinomycetes</taxon>
        <taxon>Mycobacteriales</taxon>
        <taxon>Mycobacteriaceae</taxon>
        <taxon>Mycobacterium</taxon>
    </lineage>
</organism>
<keyword evidence="5 7" id="KW-0472">Membrane</keyword>
<feature type="compositionally biased region" description="Polar residues" evidence="6">
    <location>
        <begin position="88"/>
        <end position="98"/>
    </location>
</feature>
<dbReference type="GO" id="GO:0055085">
    <property type="term" value="P:transmembrane transport"/>
    <property type="evidence" value="ECO:0007669"/>
    <property type="project" value="InterPro"/>
</dbReference>
<keyword evidence="2 7" id="KW-0812">Transmembrane</keyword>
<comment type="subcellular location">
    <subcellularLocation>
        <location evidence="1">Membrane</location>
        <topology evidence="1">Multi-pass membrane protein</topology>
    </subcellularLocation>
</comment>
<proteinExistence type="predicted"/>
<evidence type="ECO:0000313" key="9">
    <source>
        <dbReference type="Proteomes" id="UP000269998"/>
    </source>
</evidence>
<evidence type="ECO:0000256" key="2">
    <source>
        <dbReference type="ARBA" id="ARBA00022692"/>
    </source>
</evidence>
<evidence type="ECO:0000256" key="3">
    <source>
        <dbReference type="ARBA" id="ARBA00022970"/>
    </source>
</evidence>
<dbReference type="KEGG" id="mbai:MB901379_00062"/>
<evidence type="ECO:0000256" key="4">
    <source>
        <dbReference type="ARBA" id="ARBA00022989"/>
    </source>
</evidence>
<feature type="region of interest" description="Disordered" evidence="6">
    <location>
        <begin position="76"/>
        <end position="98"/>
    </location>
</feature>
<protein>
    <submittedName>
        <fullName evidence="8">ABC transporter permease (Truncated)</fullName>
    </submittedName>
</protein>
<dbReference type="PANTHER" id="PTHR30614">
    <property type="entry name" value="MEMBRANE COMPONENT OF AMINO ACID ABC TRANSPORTER"/>
    <property type="match status" value="1"/>
</dbReference>
<dbReference type="PANTHER" id="PTHR30614:SF0">
    <property type="entry name" value="L-CYSTINE TRANSPORT SYSTEM PERMEASE PROTEIN TCYL"/>
    <property type="match status" value="1"/>
</dbReference>
<dbReference type="EMBL" id="LR130759">
    <property type="protein sequence ID" value="VDM86543.1"/>
    <property type="molecule type" value="Genomic_DNA"/>
</dbReference>
<evidence type="ECO:0000313" key="8">
    <source>
        <dbReference type="EMBL" id="VDM86543.1"/>
    </source>
</evidence>
<evidence type="ECO:0000256" key="6">
    <source>
        <dbReference type="SAM" id="MobiDB-lite"/>
    </source>
</evidence>
<sequence length="98" mass="10729">MLPALVNQFIALLKASALVYFLGLVANQRELFQVGRDLNAQTGNLSPLVAARIFYLVLTVPLTHLVNYIDARLRRGRAKPDPEDPSEIVTSTLGPAIT</sequence>
<dbReference type="InterPro" id="IPR043429">
    <property type="entry name" value="ArtM/GltK/GlnP/TcyL/YhdX-like"/>
</dbReference>
<reference evidence="9" key="1">
    <citation type="submission" date="2018-02" db="EMBL/GenBank/DDBJ databases">
        <authorList>
            <person name="Seth-Smith MB H."/>
            <person name="Seth-Smith H."/>
        </authorList>
    </citation>
    <scope>NUCLEOTIDE SEQUENCE [LARGE SCALE GENOMIC DNA]</scope>
</reference>
<keyword evidence="3" id="KW-0029">Amino-acid transport</keyword>
<evidence type="ECO:0000256" key="5">
    <source>
        <dbReference type="ARBA" id="ARBA00023136"/>
    </source>
</evidence>
<accession>A0A447G7S2</accession>
<evidence type="ECO:0000256" key="1">
    <source>
        <dbReference type="ARBA" id="ARBA00004141"/>
    </source>
</evidence>